<dbReference type="Proteomes" id="UP001597542">
    <property type="component" value="Unassembled WGS sequence"/>
</dbReference>
<proteinExistence type="predicted"/>
<dbReference type="PANTHER" id="PTHR43649:SF12">
    <property type="entry name" value="DIACETYLCHITOBIOSE BINDING PROTEIN DASA"/>
    <property type="match status" value="1"/>
</dbReference>
<organism evidence="1 2">
    <name type="scientific">Amycolatopsis albidoflavus</name>
    <dbReference type="NCBI Taxonomy" id="102226"/>
    <lineage>
        <taxon>Bacteria</taxon>
        <taxon>Bacillati</taxon>
        <taxon>Actinomycetota</taxon>
        <taxon>Actinomycetes</taxon>
        <taxon>Pseudonocardiales</taxon>
        <taxon>Pseudonocardiaceae</taxon>
        <taxon>Amycolatopsis</taxon>
    </lineage>
</organism>
<dbReference type="SUPFAM" id="SSF53850">
    <property type="entry name" value="Periplasmic binding protein-like II"/>
    <property type="match status" value="1"/>
</dbReference>
<name>A0ABW5I6F1_9PSEU</name>
<dbReference type="PANTHER" id="PTHR43649">
    <property type="entry name" value="ARABINOSE-BINDING PROTEIN-RELATED"/>
    <property type="match status" value="1"/>
</dbReference>
<comment type="caution">
    <text evidence="1">The sequence shown here is derived from an EMBL/GenBank/DDBJ whole genome shotgun (WGS) entry which is preliminary data.</text>
</comment>
<dbReference type="InterPro" id="IPR006059">
    <property type="entry name" value="SBP"/>
</dbReference>
<gene>
    <name evidence="1" type="ORF">ACFSUT_29760</name>
</gene>
<evidence type="ECO:0000313" key="2">
    <source>
        <dbReference type="Proteomes" id="UP001597542"/>
    </source>
</evidence>
<sequence length="366" mass="39217">MTRLRGLTWDHPRAIDPIVRTSAEYEARTGISVEWTARTLEEFEDVPLDELADEFDILAIDHPHVGNAVRAGALAPLPSEIIEERAAAYVGPSLRSYVWENRLMALPVDAACMVSAARAGTELPRTWQDVVEHLAALGPARTLLAANPTHLWGTLLSMCEAVRPRDLPGWWGDDGLDADTALAALALLREVLALVPERSFEANPIQVLDELAGAGPALYTPLVFGYSTYALDRRVVFSDAPVAAGRTATGSLTGGVGLAVSARSARPQEAADFVVFATSPEVQAGIYLAAGGQPAAARAWHDPLAGGFFSSTLSTMQQSFLRPRVPAYPRYQRVGASALHDMIRGGTDDARIVVRLNNLRAGAHVG</sequence>
<protein>
    <submittedName>
        <fullName evidence="1">Extracellular solute-binding protein</fullName>
    </submittedName>
</protein>
<evidence type="ECO:0000313" key="1">
    <source>
        <dbReference type="EMBL" id="MFD2484498.1"/>
    </source>
</evidence>
<keyword evidence="2" id="KW-1185">Reference proteome</keyword>
<dbReference type="Gene3D" id="3.40.190.10">
    <property type="entry name" value="Periplasmic binding protein-like II"/>
    <property type="match status" value="2"/>
</dbReference>
<dbReference type="Pfam" id="PF13416">
    <property type="entry name" value="SBP_bac_8"/>
    <property type="match status" value="1"/>
</dbReference>
<dbReference type="RefSeq" id="WP_344275280.1">
    <property type="nucleotide sequence ID" value="NZ_BAAAHV010000012.1"/>
</dbReference>
<reference evidence="2" key="1">
    <citation type="journal article" date="2019" name="Int. J. Syst. Evol. Microbiol.">
        <title>The Global Catalogue of Microorganisms (GCM) 10K type strain sequencing project: providing services to taxonomists for standard genome sequencing and annotation.</title>
        <authorList>
            <consortium name="The Broad Institute Genomics Platform"/>
            <consortium name="The Broad Institute Genome Sequencing Center for Infectious Disease"/>
            <person name="Wu L."/>
            <person name="Ma J."/>
        </authorList>
    </citation>
    <scope>NUCLEOTIDE SEQUENCE [LARGE SCALE GENOMIC DNA]</scope>
    <source>
        <strain evidence="2">CGMCC 4.7638</strain>
    </source>
</reference>
<accession>A0ABW5I6F1</accession>
<dbReference type="EMBL" id="JBHUKQ010000015">
    <property type="protein sequence ID" value="MFD2484498.1"/>
    <property type="molecule type" value="Genomic_DNA"/>
</dbReference>
<dbReference type="InterPro" id="IPR050490">
    <property type="entry name" value="Bact_solute-bd_prot1"/>
</dbReference>